<keyword evidence="2" id="KW-0812">Transmembrane</keyword>
<evidence type="ECO:0000256" key="1">
    <source>
        <dbReference type="SAM" id="MobiDB-lite"/>
    </source>
</evidence>
<keyword evidence="2" id="KW-1133">Transmembrane helix</keyword>
<dbReference type="Pfam" id="PF11739">
    <property type="entry name" value="YdbH-like"/>
    <property type="match status" value="1"/>
</dbReference>
<sequence>MSAAAQPPRRGGQSGGRARRALVAVSVLALAATAGVWLSRVPIATHVIDRELATRGVPARYHIADLGLGRQRLTNVVIGDPRDPDLVADWVETSTDVGLSGARVVAVRAGRVRARARWIDGTLSLGAIDRLLPRSTGGAAPFVLPTLALDVADARARVETPAGVVGVKLTGRGRLDDGFAGTIAAVAPRVAAGGCSVADVHAVLAVAIRRGAPTLTGPLGAQRVACSGGVTSQQVAAGAQVTLGAGFDRWQGRLHHAGAATVRAPGYGVERLTGTIAFDGDARATKGEVQLASGPLTVPGARAKGATIAARYALGGTAPAFAGSVATRGTALAPAMLRQVTAQADAAAGSPVAPLVRQAALAAARAGRAFDLAARVSLADGAVAVPDLTLTAVSGARATVSGDALRVGGVALGGQMRVAGGGLPTIAADLTQRAGGAIAGTVRMAPYAANGARLALTPIRLAGGRVTTQVTLSGPLGDGGRVDGLVVPVDARWRGSRIALNPACTPVAVRALAVSGLRLDPARLALCPTGAALVEVAGGRVAGGARIGAAALRGAIGGTPLAVETAGGTVRLGDRGFALADVRADLGAEGRVTRIAAARLDGRVTPAGVAGAFAGLGGQVANVPLAMSAGDGTWRLAGGVLSLDGALSVADTQTPARFEPMAARDVALVLKDGRIDARGTLHEPVTGTKVADVTIAHRLSTGEGHAHLAVPGITFGEGLQPDRLTRLTFGVIADVKGTVSGQGDIDWGAKGVTSTGTFTTPGTDLAAAFGPVTGLAGTIRFTDLLVLESAPGQVATVASINPGVPVTDGRIVFQTLRDTKVKVTSGTWPFAGGTLSLDPTLLDFSESGQTRRMTFHVTGMDAGKFLQQFDFSNLNATGIFDGVLPMVFDANGGRIEGGRLTARAGGGGIAYLGELTEKDLGFWGNLAFQSLRSLTYRELVLEMDGPLAGEMVTGVRFTGIRQGAGAKSNFLLSRLTRLPIVFNITIRAPFRGLIDSAASFYDPQRLVARNLQALIAEQNRQAEAARHSQQGGQGEQGGAVQPPESGNVP</sequence>
<proteinExistence type="predicted"/>
<dbReference type="InterPro" id="IPR021730">
    <property type="entry name" value="YdbH"/>
</dbReference>
<keyword evidence="4" id="KW-1185">Reference proteome</keyword>
<protein>
    <submittedName>
        <fullName evidence="3">Uncharacterized protein</fullName>
    </submittedName>
</protein>
<reference evidence="3 4" key="1">
    <citation type="submission" date="2017-09" db="EMBL/GenBank/DDBJ databases">
        <title>Sphingomonas adhaesiva DSM 7418, whole genome shotgun sequence.</title>
        <authorList>
            <person name="Feng G."/>
            <person name="Zhu H."/>
        </authorList>
    </citation>
    <scope>NUCLEOTIDE SEQUENCE [LARGE SCALE GENOMIC DNA]</scope>
    <source>
        <strain evidence="3 4">DSM 7418</strain>
    </source>
</reference>
<dbReference type="EMBL" id="NWVC01000002">
    <property type="protein sequence ID" value="PCG15163.1"/>
    <property type="molecule type" value="Genomic_DNA"/>
</dbReference>
<feature type="transmembrane region" description="Helical" evidence="2">
    <location>
        <begin position="21"/>
        <end position="38"/>
    </location>
</feature>
<dbReference type="AlphaFoldDB" id="A0A2A4IBK7"/>
<dbReference type="RefSeq" id="WP_096640632.1">
    <property type="nucleotide sequence ID" value="NZ_JBHIWA010000001.1"/>
</dbReference>
<keyword evidence="2" id="KW-0472">Membrane</keyword>
<evidence type="ECO:0000313" key="3">
    <source>
        <dbReference type="EMBL" id="PCG15163.1"/>
    </source>
</evidence>
<gene>
    <name evidence="3" type="ORF">COA07_06370</name>
</gene>
<name>A0A2A4IBK7_9SPHN</name>
<dbReference type="Proteomes" id="UP000218323">
    <property type="component" value="Unassembled WGS sequence"/>
</dbReference>
<comment type="caution">
    <text evidence="3">The sequence shown here is derived from an EMBL/GenBank/DDBJ whole genome shotgun (WGS) entry which is preliminary data.</text>
</comment>
<organism evidence="3 4">
    <name type="scientific">Sphingomonas adhaesiva</name>
    <dbReference type="NCBI Taxonomy" id="28212"/>
    <lineage>
        <taxon>Bacteria</taxon>
        <taxon>Pseudomonadati</taxon>
        <taxon>Pseudomonadota</taxon>
        <taxon>Alphaproteobacteria</taxon>
        <taxon>Sphingomonadales</taxon>
        <taxon>Sphingomonadaceae</taxon>
        <taxon>Sphingomonas</taxon>
    </lineage>
</organism>
<accession>A0A2A4IBK7</accession>
<evidence type="ECO:0000313" key="4">
    <source>
        <dbReference type="Proteomes" id="UP000218323"/>
    </source>
</evidence>
<feature type="region of interest" description="Disordered" evidence="1">
    <location>
        <begin position="1019"/>
        <end position="1049"/>
    </location>
</feature>
<evidence type="ECO:0000256" key="2">
    <source>
        <dbReference type="SAM" id="Phobius"/>
    </source>
</evidence>